<evidence type="ECO:0000256" key="5">
    <source>
        <dbReference type="ARBA" id="ARBA00022553"/>
    </source>
</evidence>
<keyword evidence="8 15" id="KW-0418">Kinase</keyword>
<dbReference type="SUPFAM" id="SSF55874">
    <property type="entry name" value="ATPase domain of HSP90 chaperone/DNA topoisomerase II/histidine kinase"/>
    <property type="match status" value="1"/>
</dbReference>
<dbReference type="EMBL" id="QCZG01000008">
    <property type="protein sequence ID" value="PWA12511.1"/>
    <property type="molecule type" value="Genomic_DNA"/>
</dbReference>
<dbReference type="InterPro" id="IPR003594">
    <property type="entry name" value="HATPase_dom"/>
</dbReference>
<keyword evidence="7" id="KW-0547">Nucleotide-binding</keyword>
<feature type="transmembrane region" description="Helical" evidence="12">
    <location>
        <begin position="12"/>
        <end position="33"/>
    </location>
</feature>
<accession>A0A2U1K4R8</accession>
<comment type="caution">
    <text evidence="15">The sequence shown here is derived from an EMBL/GenBank/DDBJ whole genome shotgun (WGS) entry which is preliminary data.</text>
</comment>
<keyword evidence="10" id="KW-0902">Two-component regulatory system</keyword>
<evidence type="ECO:0000256" key="10">
    <source>
        <dbReference type="ARBA" id="ARBA00023012"/>
    </source>
</evidence>
<dbReference type="SUPFAM" id="SSF47384">
    <property type="entry name" value="Homodimeric domain of signal transducing histidine kinase"/>
    <property type="match status" value="1"/>
</dbReference>
<dbReference type="Pfam" id="PF02518">
    <property type="entry name" value="HATPase_c"/>
    <property type="match status" value="1"/>
</dbReference>
<dbReference type="CDD" id="cd00082">
    <property type="entry name" value="HisKA"/>
    <property type="match status" value="1"/>
</dbReference>
<keyword evidence="12" id="KW-1133">Transmembrane helix</keyword>
<dbReference type="PRINTS" id="PR00344">
    <property type="entry name" value="BCTRLSENSOR"/>
</dbReference>
<dbReference type="GO" id="GO:0005886">
    <property type="term" value="C:plasma membrane"/>
    <property type="evidence" value="ECO:0007669"/>
    <property type="project" value="UniProtKB-SubCell"/>
</dbReference>
<dbReference type="RefSeq" id="WP_116553928.1">
    <property type="nucleotide sequence ID" value="NZ_QCZG01000008.1"/>
</dbReference>
<feature type="transmembrane region" description="Helical" evidence="12">
    <location>
        <begin position="165"/>
        <end position="186"/>
    </location>
</feature>
<feature type="domain" description="Histidine kinase" evidence="13">
    <location>
        <begin position="247"/>
        <end position="465"/>
    </location>
</feature>
<dbReference type="PROSITE" id="PS50109">
    <property type="entry name" value="HIS_KIN"/>
    <property type="match status" value="1"/>
</dbReference>
<dbReference type="PANTHER" id="PTHR43711:SF1">
    <property type="entry name" value="HISTIDINE KINASE 1"/>
    <property type="match status" value="1"/>
</dbReference>
<organism evidence="15 16">
    <name type="scientific">Pueribacillus theae</name>
    <dbReference type="NCBI Taxonomy" id="2171751"/>
    <lineage>
        <taxon>Bacteria</taxon>
        <taxon>Bacillati</taxon>
        <taxon>Bacillota</taxon>
        <taxon>Bacilli</taxon>
        <taxon>Bacillales</taxon>
        <taxon>Bacillaceae</taxon>
        <taxon>Pueribacillus</taxon>
    </lineage>
</organism>
<evidence type="ECO:0000256" key="7">
    <source>
        <dbReference type="ARBA" id="ARBA00022741"/>
    </source>
</evidence>
<dbReference type="GO" id="GO:0005524">
    <property type="term" value="F:ATP binding"/>
    <property type="evidence" value="ECO:0007669"/>
    <property type="project" value="UniProtKB-KW"/>
</dbReference>
<dbReference type="OrthoDB" id="9813151at2"/>
<dbReference type="Gene3D" id="3.30.450.20">
    <property type="entry name" value="PAS domain"/>
    <property type="match status" value="1"/>
</dbReference>
<dbReference type="Pfam" id="PF00672">
    <property type="entry name" value="HAMP"/>
    <property type="match status" value="1"/>
</dbReference>
<dbReference type="Proteomes" id="UP000245998">
    <property type="component" value="Unassembled WGS sequence"/>
</dbReference>
<dbReference type="CDD" id="cd06225">
    <property type="entry name" value="HAMP"/>
    <property type="match status" value="1"/>
</dbReference>
<dbReference type="InterPro" id="IPR004358">
    <property type="entry name" value="Sig_transdc_His_kin-like_C"/>
</dbReference>
<dbReference type="PROSITE" id="PS50885">
    <property type="entry name" value="HAMP"/>
    <property type="match status" value="1"/>
</dbReference>
<keyword evidence="12" id="KW-0812">Transmembrane</keyword>
<sequence length="470" mass="52854">MNLNRIVLKWGGSILLLFLIVLIPTGFILHTIYSGLYYNDKEEEINDLSSRYANAMKSVQDRDILQMFVTLSGFTNNEVYIVDKDGMIVADSGIAGIVAGEKIKANELATLKKGEAVDKEYHFLPSTERFLVSGKPIFNEDSFEGGMFVMSSLDAIDQSLTQVKLLVILSGIVAFMIASGFIFVLSRKLSAPLLEMEKATRKISRGHLQTRVNISSDDEIGHLAAAINDLAVELERYRSNRQEFFATISHELRTPITYLEGYANVLKNELYETEEEKKKYLSIISDETKRLVRLINDLFELAKAEEEQLTLEKELVDVRKIIDGVIVKVSLKAEEKGLNIEKNLTKHTQLVQGDQQRMEQIFINLLENAIQYTESGKIKVDLHEISSNQVKVTISDTGMGIPDEEIPFIFERFHRVEKSRSRDFGGTGLGLSIVKKLVEMQNGTIHVKSTLGKGTTFEVIFPTADKTSLS</sequence>
<dbReference type="Gene3D" id="1.10.287.130">
    <property type="match status" value="1"/>
</dbReference>
<dbReference type="InterPro" id="IPR050736">
    <property type="entry name" value="Sensor_HK_Regulatory"/>
</dbReference>
<dbReference type="InterPro" id="IPR036890">
    <property type="entry name" value="HATPase_C_sf"/>
</dbReference>
<gene>
    <name evidence="15" type="ORF">DCC39_05730</name>
</gene>
<dbReference type="FunFam" id="3.30.565.10:FF:000006">
    <property type="entry name" value="Sensor histidine kinase WalK"/>
    <property type="match status" value="1"/>
</dbReference>
<evidence type="ECO:0000256" key="11">
    <source>
        <dbReference type="ARBA" id="ARBA00023136"/>
    </source>
</evidence>
<evidence type="ECO:0000256" key="2">
    <source>
        <dbReference type="ARBA" id="ARBA00004651"/>
    </source>
</evidence>
<evidence type="ECO:0000313" key="16">
    <source>
        <dbReference type="Proteomes" id="UP000245998"/>
    </source>
</evidence>
<keyword evidence="4" id="KW-1003">Cell membrane</keyword>
<dbReference type="InterPro" id="IPR036097">
    <property type="entry name" value="HisK_dim/P_sf"/>
</dbReference>
<dbReference type="Pfam" id="PF00512">
    <property type="entry name" value="HisKA"/>
    <property type="match status" value="1"/>
</dbReference>
<comment type="subcellular location">
    <subcellularLocation>
        <location evidence="2">Cell membrane</location>
        <topology evidence="2">Multi-pass membrane protein</topology>
    </subcellularLocation>
</comment>
<protein>
    <recommendedName>
        <fullName evidence="3">histidine kinase</fullName>
        <ecNumber evidence="3">2.7.13.3</ecNumber>
    </recommendedName>
</protein>
<name>A0A2U1K4R8_9BACI</name>
<keyword evidence="16" id="KW-1185">Reference proteome</keyword>
<evidence type="ECO:0000256" key="9">
    <source>
        <dbReference type="ARBA" id="ARBA00022840"/>
    </source>
</evidence>
<proteinExistence type="predicted"/>
<evidence type="ECO:0000259" key="14">
    <source>
        <dbReference type="PROSITE" id="PS50885"/>
    </source>
</evidence>
<dbReference type="SMART" id="SM00388">
    <property type="entry name" value="HisKA"/>
    <property type="match status" value="1"/>
</dbReference>
<dbReference type="SMART" id="SM00387">
    <property type="entry name" value="HATPase_c"/>
    <property type="match status" value="1"/>
</dbReference>
<dbReference type="GO" id="GO:0000155">
    <property type="term" value="F:phosphorelay sensor kinase activity"/>
    <property type="evidence" value="ECO:0007669"/>
    <property type="project" value="InterPro"/>
</dbReference>
<keyword evidence="9" id="KW-0067">ATP-binding</keyword>
<dbReference type="InterPro" id="IPR005467">
    <property type="entry name" value="His_kinase_dom"/>
</dbReference>
<dbReference type="SUPFAM" id="SSF158472">
    <property type="entry name" value="HAMP domain-like"/>
    <property type="match status" value="1"/>
</dbReference>
<feature type="domain" description="HAMP" evidence="14">
    <location>
        <begin position="187"/>
        <end position="239"/>
    </location>
</feature>
<reference evidence="15 16" key="1">
    <citation type="submission" date="2018-04" db="EMBL/GenBank/DDBJ databases">
        <title>Camelliibacillus theae gen. nov., sp. nov., isolated from Pu'er tea.</title>
        <authorList>
            <person name="Niu L."/>
        </authorList>
    </citation>
    <scope>NUCLEOTIDE SEQUENCE [LARGE SCALE GENOMIC DNA]</scope>
    <source>
        <strain evidence="15 16">T8</strain>
    </source>
</reference>
<evidence type="ECO:0000256" key="8">
    <source>
        <dbReference type="ARBA" id="ARBA00022777"/>
    </source>
</evidence>
<evidence type="ECO:0000256" key="1">
    <source>
        <dbReference type="ARBA" id="ARBA00000085"/>
    </source>
</evidence>
<evidence type="ECO:0000313" key="15">
    <source>
        <dbReference type="EMBL" id="PWA12511.1"/>
    </source>
</evidence>
<dbReference type="EC" id="2.7.13.3" evidence="3"/>
<dbReference type="FunFam" id="1.10.287.130:FF:000001">
    <property type="entry name" value="Two-component sensor histidine kinase"/>
    <property type="match status" value="1"/>
</dbReference>
<evidence type="ECO:0000256" key="12">
    <source>
        <dbReference type="SAM" id="Phobius"/>
    </source>
</evidence>
<dbReference type="Gene3D" id="1.10.8.500">
    <property type="entry name" value="HAMP domain in histidine kinase"/>
    <property type="match status" value="1"/>
</dbReference>
<dbReference type="PANTHER" id="PTHR43711">
    <property type="entry name" value="TWO-COMPONENT HISTIDINE KINASE"/>
    <property type="match status" value="1"/>
</dbReference>
<evidence type="ECO:0000256" key="6">
    <source>
        <dbReference type="ARBA" id="ARBA00022679"/>
    </source>
</evidence>
<dbReference type="InterPro" id="IPR003660">
    <property type="entry name" value="HAMP_dom"/>
</dbReference>
<evidence type="ECO:0000256" key="4">
    <source>
        <dbReference type="ARBA" id="ARBA00022475"/>
    </source>
</evidence>
<keyword evidence="5" id="KW-0597">Phosphoprotein</keyword>
<dbReference type="InterPro" id="IPR003661">
    <property type="entry name" value="HisK_dim/P_dom"/>
</dbReference>
<evidence type="ECO:0000256" key="3">
    <source>
        <dbReference type="ARBA" id="ARBA00012438"/>
    </source>
</evidence>
<dbReference type="Gene3D" id="3.30.565.10">
    <property type="entry name" value="Histidine kinase-like ATPase, C-terminal domain"/>
    <property type="match status" value="1"/>
</dbReference>
<comment type="catalytic activity">
    <reaction evidence="1">
        <text>ATP + protein L-histidine = ADP + protein N-phospho-L-histidine.</text>
        <dbReference type="EC" id="2.7.13.3"/>
    </reaction>
</comment>
<dbReference type="SMART" id="SM00304">
    <property type="entry name" value="HAMP"/>
    <property type="match status" value="1"/>
</dbReference>
<evidence type="ECO:0000259" key="13">
    <source>
        <dbReference type="PROSITE" id="PS50109"/>
    </source>
</evidence>
<keyword evidence="11 12" id="KW-0472">Membrane</keyword>
<dbReference type="AlphaFoldDB" id="A0A2U1K4R8"/>
<dbReference type="CDD" id="cd16922">
    <property type="entry name" value="HATPase_EvgS-ArcB-TorS-like"/>
    <property type="match status" value="1"/>
</dbReference>
<keyword evidence="6" id="KW-0808">Transferase</keyword>